<dbReference type="InterPro" id="IPR008701">
    <property type="entry name" value="NPP1"/>
</dbReference>
<dbReference type="PIRSF" id="PIRSF029958">
    <property type="entry name" value="Necrosis-inducing_protein"/>
    <property type="match status" value="1"/>
</dbReference>
<keyword evidence="2" id="KW-0843">Virulence</keyword>
<sequence>MHFSNAKFLSILAAAAAVKGAPIEESTIQARAVVPHDSINPWGENVPGNALGNTLKRFEPYLHIAHGCQPYSAVDGNGNTSGGLQDTGNVSAGCRDQSKGQTYVRGGWSGGRYGIMYAWYFPKDQPAAGNVVGGHRHDWEYVVAWVNNPEVANPTLIGAGASGHGSIKKTTNPQRQGDRLKVEYYVSFPTNHELQFTNTLGRDLPMMWYDFLPAVSKTALQNTNFGKANCPFNDANFNNNLAKARI</sequence>
<dbReference type="PANTHER" id="PTHR33657:SF8">
    <property type="entry name" value="DOMAIN PROTEIN, PUTATIVE (AFU_ORTHOLOGUE AFUA_5G00600)-RELATED"/>
    <property type="match status" value="1"/>
</dbReference>
<comment type="similarity">
    <text evidence="1">Belongs to the Necrosis inducing protein (NPP1) family.</text>
</comment>
<name>A0A1U8V9K1_BOTFU</name>
<proteinExistence type="inferred from homology"/>
<keyword evidence="3" id="KW-0732">Signal</keyword>
<dbReference type="Pfam" id="PF05630">
    <property type="entry name" value="NPP1"/>
    <property type="match status" value="1"/>
</dbReference>
<dbReference type="OMA" id="LPLIAWE"/>
<feature type="chain" id="PRO_5010723747" evidence="3">
    <location>
        <begin position="21"/>
        <end position="246"/>
    </location>
</feature>
<gene>
    <name evidence="4" type="primary">NPP2</name>
</gene>
<reference evidence="4" key="1">
    <citation type="submission" date="2012-03" db="EMBL/GenBank/DDBJ databases">
        <title>Identification of genes encoding NPP from Botrytis cinerea and evolutionary characterization.</title>
        <authorList>
            <person name="Feng B."/>
            <person name="Li P."/>
        </authorList>
    </citation>
    <scope>NUCLEOTIDE SEQUENCE</scope>
</reference>
<accession>A0A1U8V9K1</accession>
<dbReference type="EMBL" id="JQ768219">
    <property type="protein sequence ID" value="AFY10019.1"/>
    <property type="molecule type" value="Genomic_DNA"/>
</dbReference>
<dbReference type="AlphaFoldDB" id="A0A1U8V9K1"/>
<feature type="signal peptide" evidence="3">
    <location>
        <begin position="1"/>
        <end position="20"/>
    </location>
</feature>
<evidence type="ECO:0000256" key="3">
    <source>
        <dbReference type="SAM" id="SignalP"/>
    </source>
</evidence>
<organism evidence="4">
    <name type="scientific">Botryotinia fuckeliana</name>
    <name type="common">Noble rot fungus</name>
    <name type="synonym">Botrytis cinerea</name>
    <dbReference type="NCBI Taxonomy" id="40559"/>
    <lineage>
        <taxon>Eukaryota</taxon>
        <taxon>Fungi</taxon>
        <taxon>Dikarya</taxon>
        <taxon>Ascomycota</taxon>
        <taxon>Pezizomycotina</taxon>
        <taxon>Leotiomycetes</taxon>
        <taxon>Helotiales</taxon>
        <taxon>Sclerotiniaceae</taxon>
        <taxon>Botrytis</taxon>
    </lineage>
</organism>
<dbReference type="SMR" id="A0A1U8V9K1"/>
<dbReference type="PANTHER" id="PTHR33657">
    <property type="entry name" value="DOMAIN PROTEIN, PUTATIVE (AFU_ORTHOLOGUE AFUA_5G00600)-RELATED"/>
    <property type="match status" value="1"/>
</dbReference>
<evidence type="ECO:0000256" key="1">
    <source>
        <dbReference type="ARBA" id="ARBA00009520"/>
    </source>
</evidence>
<evidence type="ECO:0000313" key="4">
    <source>
        <dbReference type="EMBL" id="AFY10019.1"/>
    </source>
</evidence>
<protein>
    <submittedName>
        <fullName evidence="4">Necrosis inducing protein</fullName>
    </submittedName>
</protein>
<evidence type="ECO:0000256" key="2">
    <source>
        <dbReference type="ARBA" id="ARBA00023026"/>
    </source>
</evidence>